<feature type="compositionally biased region" description="Acidic residues" evidence="2">
    <location>
        <begin position="146"/>
        <end position="175"/>
    </location>
</feature>
<dbReference type="InterPro" id="IPR001878">
    <property type="entry name" value="Znf_CCHC"/>
</dbReference>
<dbReference type="Proteomes" id="UP000596742">
    <property type="component" value="Unassembled WGS sequence"/>
</dbReference>
<evidence type="ECO:0000313" key="5">
    <source>
        <dbReference type="Proteomes" id="UP000596742"/>
    </source>
</evidence>
<dbReference type="InterPro" id="IPR036875">
    <property type="entry name" value="Znf_CCHC_sf"/>
</dbReference>
<comment type="caution">
    <text evidence="4">The sequence shown here is derived from an EMBL/GenBank/DDBJ whole genome shotgun (WGS) entry which is preliminary data.</text>
</comment>
<dbReference type="Gene3D" id="4.10.60.10">
    <property type="entry name" value="Zinc finger, CCHC-type"/>
    <property type="match status" value="1"/>
</dbReference>
<dbReference type="OrthoDB" id="6175901at2759"/>
<sequence length="210" mass="24062">MHPGKDVANGTRYVVVRFSPERQSLPYTLKLSTGVSSFEYIRVVHDEQKRICTQCFVETSHVYANCPDNICYKCKRFGHLARACQTPPCETCYKVSSYCRCEPVWNRGRNENEDPENDMNANNSGNETNADIPEQETNTEHQENDGMNENEAEDEHTDGTNGDDDNMEQSDDDDDNTAKVTVMVIPWREVKLTTMPKMNNLMKTLKKTMM</sequence>
<feature type="region of interest" description="Disordered" evidence="2">
    <location>
        <begin position="107"/>
        <end position="178"/>
    </location>
</feature>
<dbReference type="GO" id="GO:0008270">
    <property type="term" value="F:zinc ion binding"/>
    <property type="evidence" value="ECO:0007669"/>
    <property type="project" value="UniProtKB-KW"/>
</dbReference>
<protein>
    <recommendedName>
        <fullName evidence="3">CCHC-type domain-containing protein</fullName>
    </recommendedName>
</protein>
<evidence type="ECO:0000259" key="3">
    <source>
        <dbReference type="PROSITE" id="PS50158"/>
    </source>
</evidence>
<evidence type="ECO:0000313" key="4">
    <source>
        <dbReference type="EMBL" id="VDI63784.1"/>
    </source>
</evidence>
<evidence type="ECO:0000256" key="1">
    <source>
        <dbReference type="PROSITE-ProRule" id="PRU00047"/>
    </source>
</evidence>
<evidence type="ECO:0000256" key="2">
    <source>
        <dbReference type="SAM" id="MobiDB-lite"/>
    </source>
</evidence>
<keyword evidence="5" id="KW-1185">Reference proteome</keyword>
<dbReference type="SMART" id="SM00343">
    <property type="entry name" value="ZnF_C2HC"/>
    <property type="match status" value="1"/>
</dbReference>
<feature type="compositionally biased region" description="Polar residues" evidence="2">
    <location>
        <begin position="119"/>
        <end position="129"/>
    </location>
</feature>
<dbReference type="EMBL" id="UYJE01008418">
    <property type="protein sequence ID" value="VDI63784.1"/>
    <property type="molecule type" value="Genomic_DNA"/>
</dbReference>
<dbReference type="AlphaFoldDB" id="A0A8B6GHK5"/>
<keyword evidence="1" id="KW-0863">Zinc-finger</keyword>
<dbReference type="PROSITE" id="PS50158">
    <property type="entry name" value="ZF_CCHC"/>
    <property type="match status" value="1"/>
</dbReference>
<feature type="domain" description="CCHC-type" evidence="3">
    <location>
        <begin position="71"/>
        <end position="84"/>
    </location>
</feature>
<dbReference type="GO" id="GO:0003676">
    <property type="term" value="F:nucleic acid binding"/>
    <property type="evidence" value="ECO:0007669"/>
    <property type="project" value="InterPro"/>
</dbReference>
<keyword evidence="1" id="KW-0479">Metal-binding</keyword>
<organism evidence="4 5">
    <name type="scientific">Mytilus galloprovincialis</name>
    <name type="common">Mediterranean mussel</name>
    <dbReference type="NCBI Taxonomy" id="29158"/>
    <lineage>
        <taxon>Eukaryota</taxon>
        <taxon>Metazoa</taxon>
        <taxon>Spiralia</taxon>
        <taxon>Lophotrochozoa</taxon>
        <taxon>Mollusca</taxon>
        <taxon>Bivalvia</taxon>
        <taxon>Autobranchia</taxon>
        <taxon>Pteriomorphia</taxon>
        <taxon>Mytilida</taxon>
        <taxon>Mytiloidea</taxon>
        <taxon>Mytilidae</taxon>
        <taxon>Mytilinae</taxon>
        <taxon>Mytilus</taxon>
    </lineage>
</organism>
<accession>A0A8B6GHK5</accession>
<dbReference type="SUPFAM" id="SSF57756">
    <property type="entry name" value="Retrovirus zinc finger-like domains"/>
    <property type="match status" value="1"/>
</dbReference>
<gene>
    <name evidence="4" type="ORF">MGAL_10B044688</name>
</gene>
<proteinExistence type="predicted"/>
<keyword evidence="1" id="KW-0862">Zinc</keyword>
<reference evidence="4" key="1">
    <citation type="submission" date="2018-11" db="EMBL/GenBank/DDBJ databases">
        <authorList>
            <person name="Alioto T."/>
            <person name="Alioto T."/>
        </authorList>
    </citation>
    <scope>NUCLEOTIDE SEQUENCE</scope>
</reference>
<name>A0A8B6GHK5_MYTGA</name>